<dbReference type="InterPro" id="IPR045357">
    <property type="entry name" value="Aminopeptidase_N-like_N"/>
</dbReference>
<evidence type="ECO:0000256" key="7">
    <source>
        <dbReference type="ARBA" id="ARBA00022723"/>
    </source>
</evidence>
<comment type="cofactor">
    <cofactor evidence="2">
        <name>Zn(2+)</name>
        <dbReference type="ChEBI" id="CHEBI:29105"/>
    </cofactor>
</comment>
<dbReference type="InterPro" id="IPR050344">
    <property type="entry name" value="Peptidase_M1_aminopeptidases"/>
</dbReference>
<keyword evidence="10" id="KW-0482">Metalloprotease</keyword>
<accession>A0A852R5A0</accession>
<evidence type="ECO:0000256" key="4">
    <source>
        <dbReference type="ARBA" id="ARBA00012564"/>
    </source>
</evidence>
<dbReference type="GO" id="GO:0016285">
    <property type="term" value="F:alanyl aminopeptidase activity"/>
    <property type="evidence" value="ECO:0007669"/>
    <property type="project" value="UniProtKB-EC"/>
</dbReference>
<dbReference type="GO" id="GO:0006508">
    <property type="term" value="P:proteolysis"/>
    <property type="evidence" value="ECO:0007669"/>
    <property type="project" value="UniProtKB-KW"/>
</dbReference>
<dbReference type="InterPro" id="IPR001930">
    <property type="entry name" value="Peptidase_M1"/>
</dbReference>
<evidence type="ECO:0000259" key="14">
    <source>
        <dbReference type="Pfam" id="PF01433"/>
    </source>
</evidence>
<feature type="domain" description="Aminopeptidase N-like N-terminal" evidence="15">
    <location>
        <begin position="59"/>
        <end position="228"/>
    </location>
</feature>
<dbReference type="Proteomes" id="UP000582231">
    <property type="component" value="Unassembled WGS sequence"/>
</dbReference>
<keyword evidence="9" id="KW-0862">Zinc</keyword>
<dbReference type="GO" id="GO:0008270">
    <property type="term" value="F:zinc ion binding"/>
    <property type="evidence" value="ECO:0007669"/>
    <property type="project" value="InterPro"/>
</dbReference>
<dbReference type="Pfam" id="PF01433">
    <property type="entry name" value="Peptidase_M1"/>
    <property type="match status" value="1"/>
</dbReference>
<evidence type="ECO:0000259" key="15">
    <source>
        <dbReference type="Pfam" id="PF17900"/>
    </source>
</evidence>
<dbReference type="InterPro" id="IPR042097">
    <property type="entry name" value="Aminopeptidase_N-like_N_sf"/>
</dbReference>
<feature type="domain" description="Peptidase M1 membrane alanine aminopeptidase" evidence="14">
    <location>
        <begin position="319"/>
        <end position="462"/>
    </location>
</feature>
<evidence type="ECO:0000256" key="10">
    <source>
        <dbReference type="ARBA" id="ARBA00023049"/>
    </source>
</evidence>
<keyword evidence="17" id="KW-1185">Reference proteome</keyword>
<dbReference type="PANTHER" id="PTHR11533">
    <property type="entry name" value="PROTEASE M1 ZINC METALLOPROTEASE"/>
    <property type="match status" value="1"/>
</dbReference>
<keyword evidence="8" id="KW-0378">Hydrolase</keyword>
<comment type="similarity">
    <text evidence="3">Belongs to the peptidase M1 family.</text>
</comment>
<keyword evidence="16" id="KW-0031">Aminopeptidase</keyword>
<evidence type="ECO:0000256" key="8">
    <source>
        <dbReference type="ARBA" id="ARBA00022801"/>
    </source>
</evidence>
<dbReference type="AlphaFoldDB" id="A0A852R5A0"/>
<dbReference type="PRINTS" id="PR00756">
    <property type="entry name" value="ALADIPTASE"/>
</dbReference>
<dbReference type="GO" id="GO:0008237">
    <property type="term" value="F:metallopeptidase activity"/>
    <property type="evidence" value="ECO:0007669"/>
    <property type="project" value="UniProtKB-KW"/>
</dbReference>
<evidence type="ECO:0000313" key="16">
    <source>
        <dbReference type="EMBL" id="NYD28771.1"/>
    </source>
</evidence>
<organism evidence="16 17">
    <name type="scientific">Nocardioides kongjuensis</name>
    <dbReference type="NCBI Taxonomy" id="349522"/>
    <lineage>
        <taxon>Bacteria</taxon>
        <taxon>Bacillati</taxon>
        <taxon>Actinomycetota</taxon>
        <taxon>Actinomycetes</taxon>
        <taxon>Propionibacteriales</taxon>
        <taxon>Nocardioidaceae</taxon>
        <taxon>Nocardioides</taxon>
    </lineage>
</organism>
<dbReference type="InterPro" id="IPR014782">
    <property type="entry name" value="Peptidase_M1_dom"/>
</dbReference>
<evidence type="ECO:0000256" key="13">
    <source>
        <dbReference type="SAM" id="SignalP"/>
    </source>
</evidence>
<dbReference type="SUPFAM" id="SSF63737">
    <property type="entry name" value="Leukotriene A4 hydrolase N-terminal domain"/>
    <property type="match status" value="1"/>
</dbReference>
<evidence type="ECO:0000256" key="9">
    <source>
        <dbReference type="ARBA" id="ARBA00022833"/>
    </source>
</evidence>
<dbReference type="Pfam" id="PF17900">
    <property type="entry name" value="Peptidase_M1_N"/>
    <property type="match status" value="1"/>
</dbReference>
<dbReference type="CDD" id="cd09603">
    <property type="entry name" value="M1_APN_like"/>
    <property type="match status" value="1"/>
</dbReference>
<evidence type="ECO:0000256" key="11">
    <source>
        <dbReference type="ARBA" id="ARBA00029811"/>
    </source>
</evidence>
<dbReference type="SUPFAM" id="SSF55486">
    <property type="entry name" value="Metalloproteases ('zincins'), catalytic domain"/>
    <property type="match status" value="1"/>
</dbReference>
<proteinExistence type="inferred from homology"/>
<dbReference type="EMBL" id="JACCBF010000001">
    <property type="protein sequence ID" value="NYD28771.1"/>
    <property type="molecule type" value="Genomic_DNA"/>
</dbReference>
<keyword evidence="6" id="KW-0645">Protease</keyword>
<sequence length="484" mass="52673">MRRLVAPLGLLLALVLCLPGLAGSASALPGVEASDTGNGSAQGTDPYWPLDGNGGTDAQHYDVRVRYDFASGRLRGRTAITMRATADLRSFSLDLLLPTTAVKVDGRRARFRRVGKHELRVVPKAPIAAGASFRVVVRYAGKPGAYRYAGERNWLASGTEVVAMNQPHMAPWWFPSNDHPSDKATFDVRVTVPKGKQVVGNGVRVGRTVRRGMATTHWRMSDPMATYLAFFAAGRYVIDQGTTATGIPFYNAVSRGLEPKLRGFVRGQLARSGAITDWLQTKLGPYPFATTGGLVTGLDVGFALENQSRPTYGGWIYPGVIVHELAHQWFGDSVAVQRWRDIWLNEGFATYMEAVYAAEHGGPSLVAYLDRAYDKQCTSPATDFWRLDIADPGADHIFDGAVYDRGAMVLAALRNRITPVHFDTLLQTWVAAHHDGNATVEQFEALAEQVSGEQLDGFFNAWLRSGTVPAQNNADNGLAGVFCG</sequence>
<comment type="caution">
    <text evidence="16">The sequence shown here is derived from an EMBL/GenBank/DDBJ whole genome shotgun (WGS) entry which is preliminary data.</text>
</comment>
<evidence type="ECO:0000256" key="3">
    <source>
        <dbReference type="ARBA" id="ARBA00010136"/>
    </source>
</evidence>
<evidence type="ECO:0000256" key="2">
    <source>
        <dbReference type="ARBA" id="ARBA00001947"/>
    </source>
</evidence>
<evidence type="ECO:0000313" key="17">
    <source>
        <dbReference type="Proteomes" id="UP000582231"/>
    </source>
</evidence>
<evidence type="ECO:0000256" key="1">
    <source>
        <dbReference type="ARBA" id="ARBA00000098"/>
    </source>
</evidence>
<dbReference type="InterPro" id="IPR027268">
    <property type="entry name" value="Peptidase_M4/M1_CTD_sf"/>
</dbReference>
<gene>
    <name evidence="16" type="ORF">BJ958_000317</name>
</gene>
<reference evidence="16 17" key="1">
    <citation type="submission" date="2020-07" db="EMBL/GenBank/DDBJ databases">
        <title>Sequencing the genomes of 1000 actinobacteria strains.</title>
        <authorList>
            <person name="Klenk H.-P."/>
        </authorList>
    </citation>
    <scope>NUCLEOTIDE SEQUENCE [LARGE SCALE GENOMIC DNA]</scope>
    <source>
        <strain evidence="16 17">DSM 19082</strain>
    </source>
</reference>
<name>A0A852R5A0_9ACTN</name>
<dbReference type="Gene3D" id="1.10.390.10">
    <property type="entry name" value="Neutral Protease Domain 2"/>
    <property type="match status" value="1"/>
</dbReference>
<dbReference type="RefSeq" id="WP_179724932.1">
    <property type="nucleotide sequence ID" value="NZ_BAABEF010000001.1"/>
</dbReference>
<protein>
    <recommendedName>
        <fullName evidence="5">Aminopeptidase N</fullName>
        <ecNumber evidence="4">3.4.11.2</ecNumber>
    </recommendedName>
    <alternativeName>
        <fullName evidence="11">Alanine aminopeptidase</fullName>
    </alternativeName>
    <alternativeName>
        <fullName evidence="12">Lysyl aminopeptidase</fullName>
    </alternativeName>
</protein>
<comment type="catalytic activity">
    <reaction evidence="1">
        <text>Release of an N-terminal amino acid, Xaa-|-Yaa- from a peptide, amide or arylamide. Xaa is preferably Ala, but may be most amino acids including Pro (slow action). When a terminal hydrophobic residue is followed by a prolyl residue, the two may be released as an intact Xaa-Pro dipeptide.</text>
        <dbReference type="EC" id="3.4.11.2"/>
    </reaction>
</comment>
<feature type="signal peptide" evidence="13">
    <location>
        <begin position="1"/>
        <end position="27"/>
    </location>
</feature>
<keyword evidence="7" id="KW-0479">Metal-binding</keyword>
<evidence type="ECO:0000256" key="12">
    <source>
        <dbReference type="ARBA" id="ARBA00031533"/>
    </source>
</evidence>
<evidence type="ECO:0000256" key="6">
    <source>
        <dbReference type="ARBA" id="ARBA00022670"/>
    </source>
</evidence>
<evidence type="ECO:0000256" key="5">
    <source>
        <dbReference type="ARBA" id="ARBA00015611"/>
    </source>
</evidence>
<feature type="chain" id="PRO_5033068130" description="Aminopeptidase N" evidence="13">
    <location>
        <begin position="28"/>
        <end position="484"/>
    </location>
</feature>
<keyword evidence="13" id="KW-0732">Signal</keyword>
<dbReference type="EC" id="3.4.11.2" evidence="4"/>
<dbReference type="Gene3D" id="2.60.40.1730">
    <property type="entry name" value="tricorn interacting facor f3 domain"/>
    <property type="match status" value="1"/>
</dbReference>